<feature type="region of interest" description="Disordered" evidence="1">
    <location>
        <begin position="15"/>
        <end position="78"/>
    </location>
</feature>
<evidence type="ECO:0000256" key="1">
    <source>
        <dbReference type="SAM" id="MobiDB-lite"/>
    </source>
</evidence>
<reference evidence="2 3" key="1">
    <citation type="submission" date="2019-02" db="EMBL/GenBank/DDBJ databases">
        <title>Opniocepnalus argus genome.</title>
        <authorList>
            <person name="Zhou C."/>
            <person name="Xiao S."/>
        </authorList>
    </citation>
    <scope>NUCLEOTIDE SEQUENCE [LARGE SCALE GENOMIC DNA]</scope>
    <source>
        <strain evidence="2">OARG1902GOOAL</strain>
        <tissue evidence="2">Muscle</tissue>
    </source>
</reference>
<protein>
    <submittedName>
        <fullName evidence="2">Uncharacterized protein</fullName>
    </submittedName>
</protein>
<organism evidence="2 3">
    <name type="scientific">Channa argus</name>
    <name type="common">Northern snakehead</name>
    <name type="synonym">Ophicephalus argus</name>
    <dbReference type="NCBI Taxonomy" id="215402"/>
    <lineage>
        <taxon>Eukaryota</taxon>
        <taxon>Metazoa</taxon>
        <taxon>Chordata</taxon>
        <taxon>Craniata</taxon>
        <taxon>Vertebrata</taxon>
        <taxon>Euteleostomi</taxon>
        <taxon>Actinopterygii</taxon>
        <taxon>Neopterygii</taxon>
        <taxon>Teleostei</taxon>
        <taxon>Neoteleostei</taxon>
        <taxon>Acanthomorphata</taxon>
        <taxon>Anabantaria</taxon>
        <taxon>Anabantiformes</taxon>
        <taxon>Channoidei</taxon>
        <taxon>Channidae</taxon>
        <taxon>Channa</taxon>
    </lineage>
</organism>
<evidence type="ECO:0000313" key="3">
    <source>
        <dbReference type="Proteomes" id="UP000503349"/>
    </source>
</evidence>
<feature type="compositionally biased region" description="Pro residues" evidence="1">
    <location>
        <begin position="19"/>
        <end position="35"/>
    </location>
</feature>
<reference evidence="3" key="2">
    <citation type="submission" date="2019-02" db="EMBL/GenBank/DDBJ databases">
        <title>Opniocepnalus argus Var Kimnra genome.</title>
        <authorList>
            <person name="Zhou C."/>
            <person name="Xiao S."/>
        </authorList>
    </citation>
    <scope>NUCLEOTIDE SEQUENCE [LARGE SCALE GENOMIC DNA]</scope>
</reference>
<accession>A0A6G1Q2N6</accession>
<feature type="compositionally biased region" description="Polar residues" evidence="1">
    <location>
        <begin position="36"/>
        <end position="46"/>
    </location>
</feature>
<proteinExistence type="predicted"/>
<dbReference type="AlphaFoldDB" id="A0A6G1Q2N6"/>
<dbReference type="Proteomes" id="UP000503349">
    <property type="component" value="Chromosome 12"/>
</dbReference>
<gene>
    <name evidence="2" type="ORF">EXN66_Car012332</name>
</gene>
<evidence type="ECO:0000313" key="2">
    <source>
        <dbReference type="EMBL" id="KAF3696654.1"/>
    </source>
</evidence>
<name>A0A6G1Q2N6_CHAAH</name>
<sequence>MTPWGALVLSESSFTSILPPTPARPLLAPPPPTPQHTPSTHFLGSQSEEDGAASSSSFNCKIPSPPLPSLHDSAVGRGRELRARRRVLPQHRVPRLPRLPPLHPVTNLSFSRSFTFSFFELPLHQSPHCRAERIRNLMSLLRQMHF</sequence>
<keyword evidence="3" id="KW-1185">Reference proteome</keyword>
<dbReference type="EMBL" id="CM015723">
    <property type="protein sequence ID" value="KAF3696654.1"/>
    <property type="molecule type" value="Genomic_DNA"/>
</dbReference>